<proteinExistence type="inferred from homology"/>
<feature type="compositionally biased region" description="Polar residues" evidence="5">
    <location>
        <begin position="1227"/>
        <end position="1239"/>
    </location>
</feature>
<dbReference type="PROSITE" id="PS50002">
    <property type="entry name" value="SH3"/>
    <property type="match status" value="1"/>
</dbReference>
<name>A0A6J3LCR2_9HYME</name>
<feature type="compositionally biased region" description="Basic and acidic residues" evidence="5">
    <location>
        <begin position="7"/>
        <end position="16"/>
    </location>
</feature>
<dbReference type="SUPFAM" id="SSF50044">
    <property type="entry name" value="SH3-domain"/>
    <property type="match status" value="1"/>
</dbReference>
<feature type="compositionally biased region" description="Basic and acidic residues" evidence="5">
    <location>
        <begin position="882"/>
        <end position="902"/>
    </location>
</feature>
<evidence type="ECO:0000259" key="7">
    <source>
        <dbReference type="PROSITE" id="PS50238"/>
    </source>
</evidence>
<dbReference type="SUPFAM" id="SSF64268">
    <property type="entry name" value="PX domain"/>
    <property type="match status" value="1"/>
</dbReference>
<dbReference type="InterPro" id="IPR000198">
    <property type="entry name" value="RhoGAP_dom"/>
</dbReference>
<evidence type="ECO:0000256" key="5">
    <source>
        <dbReference type="SAM" id="MobiDB-lite"/>
    </source>
</evidence>
<evidence type="ECO:0000313" key="9">
    <source>
        <dbReference type="RefSeq" id="XP_033363388.1"/>
    </source>
</evidence>
<feature type="compositionally biased region" description="Polar residues" evidence="5">
    <location>
        <begin position="33"/>
        <end position="43"/>
    </location>
</feature>
<feature type="domain" description="Rho-GAP" evidence="7">
    <location>
        <begin position="302"/>
        <end position="495"/>
    </location>
</feature>
<gene>
    <name evidence="9" type="primary">LOC117241617</name>
</gene>
<feature type="region of interest" description="Disordered" evidence="5">
    <location>
        <begin position="847"/>
        <end position="925"/>
    </location>
</feature>
<keyword evidence="8" id="KW-1185">Reference proteome</keyword>
<dbReference type="CDD" id="cd11835">
    <property type="entry name" value="SH3_ARHGAP32_33"/>
    <property type="match status" value="1"/>
</dbReference>
<feature type="compositionally biased region" description="Polar residues" evidence="5">
    <location>
        <begin position="583"/>
        <end position="599"/>
    </location>
</feature>
<evidence type="ECO:0000256" key="1">
    <source>
        <dbReference type="ARBA" id="ARBA00008795"/>
    </source>
</evidence>
<dbReference type="InterPro" id="IPR051576">
    <property type="entry name" value="PX-Rho_GAP"/>
</dbReference>
<dbReference type="PANTHER" id="PTHR15729">
    <property type="entry name" value="CDC42 GTPASE-ACTIVATING PROTEIN"/>
    <property type="match status" value="1"/>
</dbReference>
<dbReference type="Pfam" id="PF00620">
    <property type="entry name" value="RhoGAP"/>
    <property type="match status" value="1"/>
</dbReference>
<feature type="compositionally biased region" description="Polar residues" evidence="5">
    <location>
        <begin position="1254"/>
        <end position="1267"/>
    </location>
</feature>
<feature type="compositionally biased region" description="Basic and acidic residues" evidence="5">
    <location>
        <begin position="1162"/>
        <end position="1175"/>
    </location>
</feature>
<protein>
    <submittedName>
        <fullName evidence="9">GTPase-activating protein CdGAPr isoform X4</fullName>
    </submittedName>
</protein>
<feature type="region of interest" description="Disordered" evidence="5">
    <location>
        <begin position="1296"/>
        <end position="1326"/>
    </location>
</feature>
<dbReference type="Pfam" id="PF14604">
    <property type="entry name" value="SH3_9"/>
    <property type="match status" value="1"/>
</dbReference>
<feature type="compositionally biased region" description="Polar residues" evidence="5">
    <location>
        <begin position="1198"/>
        <end position="1218"/>
    </location>
</feature>
<keyword evidence="2 4" id="KW-0728">SH3 domain</keyword>
<dbReference type="Proteomes" id="UP000504631">
    <property type="component" value="Unplaced"/>
</dbReference>
<dbReference type="GeneID" id="117241617"/>
<evidence type="ECO:0000256" key="3">
    <source>
        <dbReference type="ARBA" id="ARBA00022468"/>
    </source>
</evidence>
<feature type="compositionally biased region" description="Low complexity" evidence="5">
    <location>
        <begin position="1458"/>
        <end position="1475"/>
    </location>
</feature>
<organism evidence="8 9">
    <name type="scientific">Bombus vosnesenskii</name>
    <dbReference type="NCBI Taxonomy" id="207650"/>
    <lineage>
        <taxon>Eukaryota</taxon>
        <taxon>Metazoa</taxon>
        <taxon>Ecdysozoa</taxon>
        <taxon>Arthropoda</taxon>
        <taxon>Hexapoda</taxon>
        <taxon>Insecta</taxon>
        <taxon>Pterygota</taxon>
        <taxon>Neoptera</taxon>
        <taxon>Endopterygota</taxon>
        <taxon>Hymenoptera</taxon>
        <taxon>Apocrita</taxon>
        <taxon>Aculeata</taxon>
        <taxon>Apoidea</taxon>
        <taxon>Anthophila</taxon>
        <taxon>Apidae</taxon>
        <taxon>Bombus</taxon>
        <taxon>Pyrobombus</taxon>
    </lineage>
</organism>
<dbReference type="InterPro" id="IPR036871">
    <property type="entry name" value="PX_dom_sf"/>
</dbReference>
<dbReference type="SMART" id="SM00326">
    <property type="entry name" value="SH3"/>
    <property type="match status" value="1"/>
</dbReference>
<comment type="similarity">
    <text evidence="1">Belongs to the PX domain-containing GAP family.</text>
</comment>
<dbReference type="GO" id="GO:0007264">
    <property type="term" value="P:small GTPase-mediated signal transduction"/>
    <property type="evidence" value="ECO:0007669"/>
    <property type="project" value="TreeGrafter"/>
</dbReference>
<dbReference type="Gene3D" id="2.30.30.40">
    <property type="entry name" value="SH3 Domains"/>
    <property type="match status" value="1"/>
</dbReference>
<feature type="compositionally biased region" description="Basic and acidic residues" evidence="5">
    <location>
        <begin position="1184"/>
        <end position="1195"/>
    </location>
</feature>
<dbReference type="PANTHER" id="PTHR15729:SF10">
    <property type="entry name" value="GTPASE-ACTIVATING PROTEIN CDGAPR"/>
    <property type="match status" value="1"/>
</dbReference>
<dbReference type="GO" id="GO:0035091">
    <property type="term" value="F:phosphatidylinositol binding"/>
    <property type="evidence" value="ECO:0007669"/>
    <property type="project" value="InterPro"/>
</dbReference>
<evidence type="ECO:0000256" key="2">
    <source>
        <dbReference type="ARBA" id="ARBA00022443"/>
    </source>
</evidence>
<dbReference type="FunFam" id="1.10.555.10:FF:000002">
    <property type="entry name" value="rho GTPase-activating protein 32 isoform X1"/>
    <property type="match status" value="1"/>
</dbReference>
<evidence type="ECO:0000259" key="6">
    <source>
        <dbReference type="PROSITE" id="PS50002"/>
    </source>
</evidence>
<feature type="region of interest" description="Disordered" evidence="5">
    <location>
        <begin position="570"/>
        <end position="600"/>
    </location>
</feature>
<feature type="region of interest" description="Disordered" evidence="5">
    <location>
        <begin position="1159"/>
        <end position="1277"/>
    </location>
</feature>
<feature type="region of interest" description="Disordered" evidence="5">
    <location>
        <begin position="770"/>
        <end position="801"/>
    </location>
</feature>
<feature type="region of interest" description="Disordered" evidence="5">
    <location>
        <begin position="1"/>
        <end position="43"/>
    </location>
</feature>
<dbReference type="SMART" id="SM00324">
    <property type="entry name" value="RhoGAP"/>
    <property type="match status" value="1"/>
</dbReference>
<accession>A0A6J3LCR2</accession>
<dbReference type="InterPro" id="IPR001452">
    <property type="entry name" value="SH3_domain"/>
</dbReference>
<evidence type="ECO:0000256" key="4">
    <source>
        <dbReference type="PROSITE-ProRule" id="PRU00192"/>
    </source>
</evidence>
<dbReference type="Gene3D" id="1.10.555.10">
    <property type="entry name" value="Rho GTPase activation protein"/>
    <property type="match status" value="1"/>
</dbReference>
<dbReference type="GO" id="GO:0005096">
    <property type="term" value="F:GTPase activator activity"/>
    <property type="evidence" value="ECO:0007669"/>
    <property type="project" value="UniProtKB-KW"/>
</dbReference>
<dbReference type="SUPFAM" id="SSF48350">
    <property type="entry name" value="GTPase activation domain, GAP"/>
    <property type="match status" value="1"/>
</dbReference>
<reference evidence="9" key="1">
    <citation type="submission" date="2025-08" db="UniProtKB">
        <authorList>
            <consortium name="RefSeq"/>
        </authorList>
    </citation>
    <scope>IDENTIFICATION</scope>
    <source>
        <tissue evidence="9">Muscle</tissue>
    </source>
</reference>
<feature type="region of interest" description="Disordered" evidence="5">
    <location>
        <begin position="733"/>
        <end position="754"/>
    </location>
</feature>
<dbReference type="RefSeq" id="XP_033363388.1">
    <property type="nucleotide sequence ID" value="XM_033507497.1"/>
</dbReference>
<feature type="compositionally biased region" description="Polar residues" evidence="5">
    <location>
        <begin position="1311"/>
        <end position="1326"/>
    </location>
</feature>
<feature type="region of interest" description="Disordered" evidence="5">
    <location>
        <begin position="641"/>
        <end position="681"/>
    </location>
</feature>
<sequence length="1546" mass="171644">MPGPAQERPRAQRLTDIEPQTAKGLGCNRTDDFSTPVSSGSNMSSIARFPKLDECAHFHYEHVELSSLEVSLSEGTNDSDSYAVRVTSGDACWTLQRSYDNFVMFDKQLHRCIFDRKFSSLTKLPDTRPKNTCDILRDYLNRFSQLNHEGLNCGPVLNWLQLDNRGRRILVPESDSCPINTPAVAAAYAVRPYVAQAPDEISFQVGDMISVIDMPPPGESTWWRGKHGFAVGFFPAECVAVIGDKVPRHLTVSTTVRSKLPVKPVLRKHGKLIAFFRSFILNRPSRRRLKQSGILKERVFGCDLGEHLLNSGQDVPTVLTCCAEFIENHGLVDGIYRLSGVTSNIQRLRNAFDEDRVPALHSDESILQDIHSVASLLKMYFRELPNPLCTYQLYSTFVSAVQANTDAERLRRMRDTVRKLPPPHYRTLEYLMRHLVRVAARGAETGMTPRNVAIVWAPNLLRCKELEVGGVAALQGVGVQAVVTEFLVCYAELIFGDGPVGRPKSLAITTPARLLSLEEARNRSLRGEPDYVEVGAGPAGLPLHYHTVIELPRKRNGSKRSPSLNWRALFGRGGLGARGKTRQVGTPPQTETVPSSLNSLRRLRPVKSADSLDADAPNTSSPLDLSEIQLNFDLEEREMRMFSEEESGGVASVEASPRRQRTEGTQNTAATGGSKRKRSRLEERLQCDVELRFIDSQSPDQVMVSADVHSMDTPSPLPTPGYLPLLSEASTPLTPATLHGTPHSTSPVPANSPRISFRSFTLPLEIDEEQSNANKLNRTSVSSDKSSDPSHRLSVNLEGQSNAKSCERIMTYDKHVDLYDDKESSKTQKTSKESNLVVSDVVDQDMTPCDRLMSHPSEIESSKVTMSPRKDVENRSSSCSVDDNKSHCDNRDTLDVRKHDASTNKSIGSQHDDAMAGNSNAHRNELPGLPLSSATDLDSPMSCEQTIEDLPDSGFVICDNSDKIFTNTETSQMISNTNDSGEWVIVETTGSITTPTSESSSSKDPLEGTVNNAIATDAPQLRSMSENVSRTSLDLTMGSTVDTDTSCIGVSDLTESPVLPQESAEMTFDVADNRDLEEHDATAQRTSRAFEDQTSFGMVNSGNNYSNIVHSPIHDQDNGNQKIRTVSMTDIRMNQKSSEMEHEVTACYSQLDNTEAFNRNENPAKEEAVVEEKTFESSQRTSKSHSDFQQKEIRRSLQLHQKPQFQANDRRSFSNQSKKSQDLDLSLANTDNKQRSQSQKPEKCQSFEYVSPKESAQNSQQHKQFPTRTEDPSKCNNVKNSQLQEHIEVVIPSENAAEPSEIAHPPEGASEPTSLNSSCTFSNASSPVDDSIVLRDTAAILQELALQRLSGGIVGDLSVPPRRRYETENNKDRRSFDSEIGREIVRERKMRQELDSARGKSEEPPVNNTQHLPPCLRARHARATRASLSRSLDEAKFNKMSEEASLPVKQATEDAQHSSTPNVGTGSSNSSSANSDKTHLKNLGGLDLGDPQCRERIEKYKEERRTFLRDKYRSESFRGMLSKTEDDGEQALLARLKQRATRPSLH</sequence>
<dbReference type="FunFam" id="2.30.30.40:FF:000207">
    <property type="entry name" value="CLUMA_CG020965, isoform A"/>
    <property type="match status" value="1"/>
</dbReference>
<dbReference type="InterPro" id="IPR036028">
    <property type="entry name" value="SH3-like_dom_sf"/>
</dbReference>
<dbReference type="InterPro" id="IPR008936">
    <property type="entry name" value="Rho_GTPase_activation_prot"/>
</dbReference>
<feature type="domain" description="SH3" evidence="6">
    <location>
        <begin position="182"/>
        <end position="244"/>
    </location>
</feature>
<feature type="region of interest" description="Disordered" evidence="5">
    <location>
        <begin position="1391"/>
        <end position="1412"/>
    </location>
</feature>
<feature type="region of interest" description="Disordered" evidence="5">
    <location>
        <begin position="1443"/>
        <end position="1528"/>
    </location>
</feature>
<dbReference type="PROSITE" id="PS50238">
    <property type="entry name" value="RHOGAP"/>
    <property type="match status" value="1"/>
</dbReference>
<keyword evidence="3" id="KW-0343">GTPase activation</keyword>
<feature type="compositionally biased region" description="Basic and acidic residues" evidence="5">
    <location>
        <begin position="1391"/>
        <end position="1403"/>
    </location>
</feature>
<evidence type="ECO:0000313" key="8">
    <source>
        <dbReference type="Proteomes" id="UP000504631"/>
    </source>
</evidence>
<dbReference type="CTD" id="35267"/>
<feature type="compositionally biased region" description="Basic and acidic residues" evidence="5">
    <location>
        <begin position="1492"/>
        <end position="1516"/>
    </location>
</feature>